<comment type="caution">
    <text evidence="2">The sequence shown here is derived from an EMBL/GenBank/DDBJ whole genome shotgun (WGS) entry which is preliminary data.</text>
</comment>
<dbReference type="GO" id="GO:0016491">
    <property type="term" value="F:oxidoreductase activity"/>
    <property type="evidence" value="ECO:0007669"/>
    <property type="project" value="InterPro"/>
</dbReference>
<evidence type="ECO:0000313" key="3">
    <source>
        <dbReference type="Proteomes" id="UP000180098"/>
    </source>
</evidence>
<evidence type="ECO:0000259" key="1">
    <source>
        <dbReference type="Pfam" id="PF00248"/>
    </source>
</evidence>
<dbReference type="InterPro" id="IPR023210">
    <property type="entry name" value="NADP_OxRdtase_dom"/>
</dbReference>
<dbReference type="Pfam" id="PF00248">
    <property type="entry name" value="Aldo_ket_red"/>
    <property type="match status" value="1"/>
</dbReference>
<gene>
    <name evidence="2" type="ORF">BKP35_11840</name>
</gene>
<name>A0A1S2LGK3_9BACI</name>
<organism evidence="2 3">
    <name type="scientific">Anaerobacillus arseniciselenatis</name>
    <dbReference type="NCBI Taxonomy" id="85682"/>
    <lineage>
        <taxon>Bacteria</taxon>
        <taxon>Bacillati</taxon>
        <taxon>Bacillota</taxon>
        <taxon>Bacilli</taxon>
        <taxon>Bacillales</taxon>
        <taxon>Bacillaceae</taxon>
        <taxon>Anaerobacillus</taxon>
    </lineage>
</organism>
<dbReference type="InterPro" id="IPR020471">
    <property type="entry name" value="AKR"/>
</dbReference>
<dbReference type="Gene3D" id="3.20.20.100">
    <property type="entry name" value="NADP-dependent oxidoreductase domain"/>
    <property type="match status" value="1"/>
</dbReference>
<keyword evidence="3" id="KW-1185">Reference proteome</keyword>
<dbReference type="RefSeq" id="WP_071313612.1">
    <property type="nucleotide sequence ID" value="NZ_MLQQ01000026.1"/>
</dbReference>
<dbReference type="CDD" id="cd19092">
    <property type="entry name" value="AKR_BsYcsN_EcYdhF-like"/>
    <property type="match status" value="1"/>
</dbReference>
<dbReference type="PRINTS" id="PR00069">
    <property type="entry name" value="ALDKETRDTASE"/>
</dbReference>
<dbReference type="AlphaFoldDB" id="A0A1S2LGK3"/>
<accession>A0A1S2LGK3</accession>
<dbReference type="InterPro" id="IPR036812">
    <property type="entry name" value="NAD(P)_OxRdtase_dom_sf"/>
</dbReference>
<evidence type="ECO:0000313" key="2">
    <source>
        <dbReference type="EMBL" id="OIJ11679.1"/>
    </source>
</evidence>
<feature type="domain" description="NADP-dependent oxidoreductase" evidence="1">
    <location>
        <begin position="15"/>
        <end position="301"/>
    </location>
</feature>
<dbReference type="SUPFAM" id="SSF51430">
    <property type="entry name" value="NAD(P)-linked oxidoreductase"/>
    <property type="match status" value="1"/>
</dbReference>
<dbReference type="EMBL" id="MLQQ01000026">
    <property type="protein sequence ID" value="OIJ11679.1"/>
    <property type="molecule type" value="Genomic_DNA"/>
</dbReference>
<protein>
    <submittedName>
        <fullName evidence="2">Aldo/keto reductase</fullName>
    </submittedName>
</protein>
<reference evidence="2 3" key="1">
    <citation type="submission" date="2016-10" db="EMBL/GenBank/DDBJ databases">
        <title>Draft genome sequences of four alkaliphilic bacteria belonging to the Anaerobacillus genus.</title>
        <authorList>
            <person name="Bassil N.M."/>
            <person name="Lloyd J.R."/>
        </authorList>
    </citation>
    <scope>NUCLEOTIDE SEQUENCE [LARGE SCALE GENOMIC DNA]</scope>
    <source>
        <strain evidence="2 3">DSM 15340</strain>
    </source>
</reference>
<dbReference type="Proteomes" id="UP000180098">
    <property type="component" value="Unassembled WGS sequence"/>
</dbReference>
<dbReference type="GO" id="GO:0005829">
    <property type="term" value="C:cytosol"/>
    <property type="evidence" value="ECO:0007669"/>
    <property type="project" value="TreeGrafter"/>
</dbReference>
<dbReference type="OrthoDB" id="9773828at2"/>
<sequence length="325" mass="36806">MKKIPLQKRNITNSRLVFGCMGLGGGWNHNPITEDDILQAERAIDAAFSIGITMFDHADIYTFGKAEKVFGEVLKRRPELREQIVLQSKCGIRFPEGEIPNRYDFSTEHIINSVEESLSRLGVESLDVLLLHRPDPLMDPEEVADTFEILEKSGKVRHFGVSNMNVAQMKFLQKYCSVPLVVNQLELNLHKLDWLEHGVLVNQQAGENVNFSDGIIEHCQLEGIQIQAWGPLAKGIYSGSEVEKTTESYLQTKKLVEEMAAKKETTLEAIVLGWLMRHPAMIQPVIGTANVERIKNCEDALRQSQQMAREEWYSLYVASRGKLMP</sequence>
<dbReference type="PANTHER" id="PTHR43364">
    <property type="entry name" value="NADH-SPECIFIC METHYLGLYOXAL REDUCTASE-RELATED"/>
    <property type="match status" value="1"/>
</dbReference>
<dbReference type="InterPro" id="IPR050523">
    <property type="entry name" value="AKR_Detox_Biosynth"/>
</dbReference>
<dbReference type="PANTHER" id="PTHR43364:SF1">
    <property type="entry name" value="OXIDOREDUCTASE YDHF"/>
    <property type="match status" value="1"/>
</dbReference>
<proteinExistence type="predicted"/>